<dbReference type="InterPro" id="IPR050111">
    <property type="entry name" value="C-type_lectin/snaclec_domain"/>
</dbReference>
<dbReference type="SMART" id="SM00034">
    <property type="entry name" value="CLECT"/>
    <property type="match status" value="1"/>
</dbReference>
<protein>
    <recommendedName>
        <fullName evidence="1">C-type lectin domain-containing protein</fullName>
    </recommendedName>
</protein>
<dbReference type="Proteomes" id="UP000596742">
    <property type="component" value="Unassembled WGS sequence"/>
</dbReference>
<organism evidence="2 3">
    <name type="scientific">Mytilus galloprovincialis</name>
    <name type="common">Mediterranean mussel</name>
    <dbReference type="NCBI Taxonomy" id="29158"/>
    <lineage>
        <taxon>Eukaryota</taxon>
        <taxon>Metazoa</taxon>
        <taxon>Spiralia</taxon>
        <taxon>Lophotrochozoa</taxon>
        <taxon>Mollusca</taxon>
        <taxon>Bivalvia</taxon>
        <taxon>Autobranchia</taxon>
        <taxon>Pteriomorphia</taxon>
        <taxon>Mytilida</taxon>
        <taxon>Mytiloidea</taxon>
        <taxon>Mytilidae</taxon>
        <taxon>Mytilinae</taxon>
        <taxon>Mytilus</taxon>
    </lineage>
</organism>
<proteinExistence type="predicted"/>
<dbReference type="InterPro" id="IPR016187">
    <property type="entry name" value="CTDL_fold"/>
</dbReference>
<comment type="caution">
    <text evidence="2">The sequence shown here is derived from an EMBL/GenBank/DDBJ whole genome shotgun (WGS) entry which is preliminary data.</text>
</comment>
<dbReference type="AlphaFoldDB" id="A0A8B6EMY8"/>
<sequence length="212" mass="23463">MQIWKHYACQSQFQKVNNNISSNNLNKSFLEIEHSAPPGPPGPQGVVCLIPKVVLGIRPTGPRGPTGPPGPPGPNRHHELVLSTECTSSGFQFDEGTSTCIKLVSTNGTTWEDARKYCQQYEGGDLVSIVSKEKWDFIIGNFSGVGAVWIGLRYYTWITGESFSNIYGVTMQLNNYDRVYPSEISNNVCDVLPVNRLTVVQRWQIVGPLVDC</sequence>
<evidence type="ECO:0000313" key="2">
    <source>
        <dbReference type="EMBL" id="VDI36993.1"/>
    </source>
</evidence>
<dbReference type="CDD" id="cd00037">
    <property type="entry name" value="CLECT"/>
    <property type="match status" value="1"/>
</dbReference>
<evidence type="ECO:0000313" key="3">
    <source>
        <dbReference type="Proteomes" id="UP000596742"/>
    </source>
</evidence>
<dbReference type="Pfam" id="PF00059">
    <property type="entry name" value="Lectin_C"/>
    <property type="match status" value="1"/>
</dbReference>
<dbReference type="SUPFAM" id="SSF56436">
    <property type="entry name" value="C-type lectin-like"/>
    <property type="match status" value="1"/>
</dbReference>
<dbReference type="OrthoDB" id="7357196at2759"/>
<name>A0A8B6EMY8_MYTGA</name>
<gene>
    <name evidence="2" type="ORF">MGAL_10B076169</name>
</gene>
<accession>A0A8B6EMY8</accession>
<feature type="domain" description="C-type lectin" evidence="1">
    <location>
        <begin position="96"/>
        <end position="204"/>
    </location>
</feature>
<dbReference type="PROSITE" id="PS50041">
    <property type="entry name" value="C_TYPE_LECTIN_2"/>
    <property type="match status" value="1"/>
</dbReference>
<reference evidence="2" key="1">
    <citation type="submission" date="2018-11" db="EMBL/GenBank/DDBJ databases">
        <authorList>
            <person name="Alioto T."/>
            <person name="Alioto T."/>
        </authorList>
    </citation>
    <scope>NUCLEOTIDE SEQUENCE</scope>
</reference>
<evidence type="ECO:0000259" key="1">
    <source>
        <dbReference type="PROSITE" id="PS50041"/>
    </source>
</evidence>
<dbReference type="EMBL" id="UYJE01005391">
    <property type="protein sequence ID" value="VDI36993.1"/>
    <property type="molecule type" value="Genomic_DNA"/>
</dbReference>
<dbReference type="InterPro" id="IPR001304">
    <property type="entry name" value="C-type_lectin-like"/>
</dbReference>
<dbReference type="PANTHER" id="PTHR22803">
    <property type="entry name" value="MANNOSE, PHOSPHOLIPASE, LECTIN RECEPTOR RELATED"/>
    <property type="match status" value="1"/>
</dbReference>
<dbReference type="InterPro" id="IPR016186">
    <property type="entry name" value="C-type_lectin-like/link_sf"/>
</dbReference>
<keyword evidence="3" id="KW-1185">Reference proteome</keyword>
<dbReference type="Gene3D" id="3.10.100.10">
    <property type="entry name" value="Mannose-Binding Protein A, subunit A"/>
    <property type="match status" value="1"/>
</dbReference>